<feature type="non-terminal residue" evidence="7">
    <location>
        <position position="126"/>
    </location>
</feature>
<keyword evidence="6" id="KW-0067">ATP-binding</keyword>
<dbReference type="EC" id="2.7.2.3" evidence="2"/>
<evidence type="ECO:0000256" key="5">
    <source>
        <dbReference type="ARBA" id="ARBA00022777"/>
    </source>
</evidence>
<dbReference type="Pfam" id="PF00162">
    <property type="entry name" value="PGK"/>
    <property type="match status" value="1"/>
</dbReference>
<dbReference type="InterPro" id="IPR001576">
    <property type="entry name" value="Phosphoglycerate_kinase"/>
</dbReference>
<dbReference type="InterPro" id="IPR015824">
    <property type="entry name" value="Phosphoglycerate_kinase_N"/>
</dbReference>
<dbReference type="InterPro" id="IPR036043">
    <property type="entry name" value="Phosphoglycerate_kinase_sf"/>
</dbReference>
<comment type="caution">
    <text evidence="7">The sequence shown here is derived from an EMBL/GenBank/DDBJ whole genome shotgun (WGS) entry which is preliminary data.</text>
</comment>
<dbReference type="PANTHER" id="PTHR11406:SF23">
    <property type="entry name" value="PHOSPHOGLYCERATE KINASE 1, CHLOROPLASTIC-RELATED"/>
    <property type="match status" value="1"/>
</dbReference>
<evidence type="ECO:0000256" key="1">
    <source>
        <dbReference type="ARBA" id="ARBA00000642"/>
    </source>
</evidence>
<protein>
    <recommendedName>
        <fullName evidence="2">phosphoglycerate kinase</fullName>
        <ecNumber evidence="2">2.7.2.3</ecNumber>
    </recommendedName>
</protein>
<evidence type="ECO:0000256" key="4">
    <source>
        <dbReference type="ARBA" id="ARBA00022741"/>
    </source>
</evidence>
<dbReference type="GO" id="GO:0005829">
    <property type="term" value="C:cytosol"/>
    <property type="evidence" value="ECO:0007669"/>
    <property type="project" value="TreeGrafter"/>
</dbReference>
<dbReference type="GO" id="GO:0004618">
    <property type="term" value="F:phosphoglycerate kinase activity"/>
    <property type="evidence" value="ECO:0007669"/>
    <property type="project" value="UniProtKB-EC"/>
</dbReference>
<sequence>MGAIKTLDDFTVRGKTVLVRVDFNCPVEKGTKRIKDDTRIRAAAPTIAELAEKRARVVVLSHQGDPLDYQNFTTLAEHAERLSAVLGKPVIFIDDVCGPAARKRISQLGEGEILLLENVRYHTEET</sequence>
<keyword evidence="3" id="KW-0808">Transferase</keyword>
<dbReference type="PROSITE" id="PS00111">
    <property type="entry name" value="PGLYCERATE_KINASE"/>
    <property type="match status" value="1"/>
</dbReference>
<accession>X0SWB8</accession>
<keyword evidence="4" id="KW-0547">Nucleotide-binding</keyword>
<organism evidence="7">
    <name type="scientific">marine sediment metagenome</name>
    <dbReference type="NCBI Taxonomy" id="412755"/>
    <lineage>
        <taxon>unclassified sequences</taxon>
        <taxon>metagenomes</taxon>
        <taxon>ecological metagenomes</taxon>
    </lineage>
</organism>
<dbReference type="InterPro" id="IPR015911">
    <property type="entry name" value="Phosphoglycerate_kinase_CS"/>
</dbReference>
<dbReference type="GO" id="GO:0006096">
    <property type="term" value="P:glycolytic process"/>
    <property type="evidence" value="ECO:0007669"/>
    <property type="project" value="InterPro"/>
</dbReference>
<proteinExistence type="predicted"/>
<dbReference type="EMBL" id="BARS01005054">
    <property type="protein sequence ID" value="GAF68090.1"/>
    <property type="molecule type" value="Genomic_DNA"/>
</dbReference>
<evidence type="ECO:0000313" key="7">
    <source>
        <dbReference type="EMBL" id="GAF68090.1"/>
    </source>
</evidence>
<evidence type="ECO:0000256" key="2">
    <source>
        <dbReference type="ARBA" id="ARBA00013061"/>
    </source>
</evidence>
<evidence type="ECO:0000256" key="6">
    <source>
        <dbReference type="ARBA" id="ARBA00022840"/>
    </source>
</evidence>
<gene>
    <name evidence="7" type="ORF">S01H1_09896</name>
</gene>
<keyword evidence="5" id="KW-0418">Kinase</keyword>
<comment type="catalytic activity">
    <reaction evidence="1">
        <text>(2R)-3-phosphoglycerate + ATP = (2R)-3-phospho-glyceroyl phosphate + ADP</text>
        <dbReference type="Rhea" id="RHEA:14801"/>
        <dbReference type="ChEBI" id="CHEBI:30616"/>
        <dbReference type="ChEBI" id="CHEBI:57604"/>
        <dbReference type="ChEBI" id="CHEBI:58272"/>
        <dbReference type="ChEBI" id="CHEBI:456216"/>
        <dbReference type="EC" id="2.7.2.3"/>
    </reaction>
</comment>
<name>X0SWB8_9ZZZZ</name>
<dbReference type="PANTHER" id="PTHR11406">
    <property type="entry name" value="PHOSPHOGLYCERATE KINASE"/>
    <property type="match status" value="1"/>
</dbReference>
<dbReference type="PRINTS" id="PR00477">
    <property type="entry name" value="PHGLYCKINASE"/>
</dbReference>
<dbReference type="AlphaFoldDB" id="X0SWB8"/>
<reference evidence="7" key="1">
    <citation type="journal article" date="2014" name="Front. Microbiol.">
        <title>High frequency of phylogenetically diverse reductive dehalogenase-homologous genes in deep subseafloor sedimentary metagenomes.</title>
        <authorList>
            <person name="Kawai M."/>
            <person name="Futagami T."/>
            <person name="Toyoda A."/>
            <person name="Takaki Y."/>
            <person name="Nishi S."/>
            <person name="Hori S."/>
            <person name="Arai W."/>
            <person name="Tsubouchi T."/>
            <person name="Morono Y."/>
            <person name="Uchiyama I."/>
            <person name="Ito T."/>
            <person name="Fujiyama A."/>
            <person name="Inagaki F."/>
            <person name="Takami H."/>
        </authorList>
    </citation>
    <scope>NUCLEOTIDE SEQUENCE</scope>
    <source>
        <strain evidence="7">Expedition CK06-06</strain>
    </source>
</reference>
<dbReference type="SUPFAM" id="SSF53748">
    <property type="entry name" value="Phosphoglycerate kinase"/>
    <property type="match status" value="1"/>
</dbReference>
<dbReference type="GO" id="GO:0005524">
    <property type="term" value="F:ATP binding"/>
    <property type="evidence" value="ECO:0007669"/>
    <property type="project" value="UniProtKB-KW"/>
</dbReference>
<evidence type="ECO:0000256" key="3">
    <source>
        <dbReference type="ARBA" id="ARBA00022679"/>
    </source>
</evidence>
<dbReference type="GO" id="GO:0043531">
    <property type="term" value="F:ADP binding"/>
    <property type="evidence" value="ECO:0007669"/>
    <property type="project" value="TreeGrafter"/>
</dbReference>
<dbReference type="GO" id="GO:0006094">
    <property type="term" value="P:gluconeogenesis"/>
    <property type="evidence" value="ECO:0007669"/>
    <property type="project" value="TreeGrafter"/>
</dbReference>
<dbReference type="Gene3D" id="3.40.50.1260">
    <property type="entry name" value="Phosphoglycerate kinase, N-terminal domain"/>
    <property type="match status" value="1"/>
</dbReference>